<proteinExistence type="predicted"/>
<dbReference type="AlphaFoldDB" id="F9QAI1"/>
<organism evidence="2 3">
    <name type="scientific">Haemophilus pittmaniae HK 85</name>
    <dbReference type="NCBI Taxonomy" id="1035188"/>
    <lineage>
        <taxon>Bacteria</taxon>
        <taxon>Pseudomonadati</taxon>
        <taxon>Pseudomonadota</taxon>
        <taxon>Gammaproteobacteria</taxon>
        <taxon>Pasteurellales</taxon>
        <taxon>Pasteurellaceae</taxon>
        <taxon>Haemophilus</taxon>
    </lineage>
</organism>
<evidence type="ECO:0000313" key="2">
    <source>
        <dbReference type="EMBL" id="EGV05374.1"/>
    </source>
</evidence>
<dbReference type="STRING" id="1035188.HMPREF9952_0481"/>
<evidence type="ECO:0000313" key="3">
    <source>
        <dbReference type="Proteomes" id="UP000006235"/>
    </source>
</evidence>
<name>F9QAI1_9PAST</name>
<accession>F9QAI1</accession>
<dbReference type="EMBL" id="AFUV01000015">
    <property type="protein sequence ID" value="EGV05374.1"/>
    <property type="molecule type" value="Genomic_DNA"/>
</dbReference>
<sequence length="62" mass="7502">MAAYYFSTNVWDEKIYWVALYPTLFFVGTTLYVKSMLRERKNPRYLRASIIYHGFCVLPFCF</sequence>
<keyword evidence="1" id="KW-1133">Transmembrane helix</keyword>
<protein>
    <submittedName>
        <fullName evidence="2">Uncharacterized protein</fullName>
    </submittedName>
</protein>
<gene>
    <name evidence="2" type="ORF">HMPREF9952_0481</name>
</gene>
<dbReference type="Proteomes" id="UP000006235">
    <property type="component" value="Unassembled WGS sequence"/>
</dbReference>
<keyword evidence="1" id="KW-0472">Membrane</keyword>
<evidence type="ECO:0000256" key="1">
    <source>
        <dbReference type="SAM" id="Phobius"/>
    </source>
</evidence>
<reference evidence="2 3" key="1">
    <citation type="submission" date="2011-07" db="EMBL/GenBank/DDBJ databases">
        <authorList>
            <person name="Harkins D.M."/>
            <person name="Madupu R."/>
            <person name="Durkin A.S."/>
            <person name="Torralba M."/>
            <person name="Methe B."/>
            <person name="Sutton G.G."/>
            <person name="Nelson K.E."/>
        </authorList>
    </citation>
    <scope>NUCLEOTIDE SEQUENCE [LARGE SCALE GENOMIC DNA]</scope>
    <source>
        <strain evidence="2 3">HK 85</strain>
    </source>
</reference>
<keyword evidence="1" id="KW-0812">Transmembrane</keyword>
<feature type="transmembrane region" description="Helical" evidence="1">
    <location>
        <begin position="15"/>
        <end position="33"/>
    </location>
</feature>
<comment type="caution">
    <text evidence="2">The sequence shown here is derived from an EMBL/GenBank/DDBJ whole genome shotgun (WGS) entry which is preliminary data.</text>
</comment>